<evidence type="ECO:0000313" key="3">
    <source>
        <dbReference type="Proteomes" id="UP000298416"/>
    </source>
</evidence>
<evidence type="ECO:0000313" key="2">
    <source>
        <dbReference type="EMBL" id="KAG6421572.1"/>
    </source>
</evidence>
<gene>
    <name evidence="2" type="ORF">SASPL_118129</name>
</gene>
<sequence length="142" mass="15956">MAWGRHKGARKNAEKRAAKAARRIWTARKSEAVIEQMPSRKPCRKWRKDLYNAMSEEDIESCIDQTERLCDFCNGFGQDLLQLRPRGPLHKKHNRSLLCSSSARTTTGRSTTPSPPSTTAARSKASPAVLPAQVSRVARRII</sequence>
<reference evidence="2" key="1">
    <citation type="submission" date="2018-01" db="EMBL/GenBank/DDBJ databases">
        <authorList>
            <person name="Mao J.F."/>
        </authorList>
    </citation>
    <scope>NUCLEOTIDE SEQUENCE</scope>
    <source>
        <strain evidence="2">Huo1</strain>
        <tissue evidence="2">Leaf</tissue>
    </source>
</reference>
<dbReference type="Proteomes" id="UP000298416">
    <property type="component" value="Unassembled WGS sequence"/>
</dbReference>
<evidence type="ECO:0000256" key="1">
    <source>
        <dbReference type="SAM" id="MobiDB-lite"/>
    </source>
</evidence>
<feature type="region of interest" description="Disordered" evidence="1">
    <location>
        <begin position="1"/>
        <end position="20"/>
    </location>
</feature>
<keyword evidence="3" id="KW-1185">Reference proteome</keyword>
<proteinExistence type="predicted"/>
<comment type="caution">
    <text evidence="2">The sequence shown here is derived from an EMBL/GenBank/DDBJ whole genome shotgun (WGS) entry which is preliminary data.</text>
</comment>
<accession>A0A8X8ZY65</accession>
<feature type="region of interest" description="Disordered" evidence="1">
    <location>
        <begin position="87"/>
        <end position="128"/>
    </location>
</feature>
<name>A0A8X8ZY65_SALSN</name>
<reference evidence="2" key="2">
    <citation type="submission" date="2020-08" db="EMBL/GenBank/DDBJ databases">
        <title>Plant Genome Project.</title>
        <authorList>
            <person name="Zhang R.-G."/>
        </authorList>
    </citation>
    <scope>NUCLEOTIDE SEQUENCE</scope>
    <source>
        <strain evidence="2">Huo1</strain>
        <tissue evidence="2">Leaf</tissue>
    </source>
</reference>
<dbReference type="AlphaFoldDB" id="A0A8X8ZY65"/>
<dbReference type="EMBL" id="PNBA02000006">
    <property type="protein sequence ID" value="KAG6421572.1"/>
    <property type="molecule type" value="Genomic_DNA"/>
</dbReference>
<organism evidence="2">
    <name type="scientific">Salvia splendens</name>
    <name type="common">Scarlet sage</name>
    <dbReference type="NCBI Taxonomy" id="180675"/>
    <lineage>
        <taxon>Eukaryota</taxon>
        <taxon>Viridiplantae</taxon>
        <taxon>Streptophyta</taxon>
        <taxon>Embryophyta</taxon>
        <taxon>Tracheophyta</taxon>
        <taxon>Spermatophyta</taxon>
        <taxon>Magnoliopsida</taxon>
        <taxon>eudicotyledons</taxon>
        <taxon>Gunneridae</taxon>
        <taxon>Pentapetalae</taxon>
        <taxon>asterids</taxon>
        <taxon>lamiids</taxon>
        <taxon>Lamiales</taxon>
        <taxon>Lamiaceae</taxon>
        <taxon>Nepetoideae</taxon>
        <taxon>Mentheae</taxon>
        <taxon>Salviinae</taxon>
        <taxon>Salvia</taxon>
        <taxon>Salvia subgen. Calosphace</taxon>
        <taxon>core Calosphace</taxon>
    </lineage>
</organism>
<protein>
    <submittedName>
        <fullName evidence="2">Uncharacterized protein</fullName>
    </submittedName>
</protein>
<feature type="compositionally biased region" description="Low complexity" evidence="1">
    <location>
        <begin position="100"/>
        <end position="128"/>
    </location>
</feature>
<feature type="compositionally biased region" description="Basic residues" evidence="1">
    <location>
        <begin position="1"/>
        <end position="10"/>
    </location>
</feature>